<dbReference type="GO" id="GO:0003682">
    <property type="term" value="F:chromatin binding"/>
    <property type="evidence" value="ECO:0007669"/>
    <property type="project" value="TreeGrafter"/>
</dbReference>
<dbReference type="Pfam" id="PF21854">
    <property type="entry name" value="Treslin_N"/>
    <property type="match status" value="1"/>
</dbReference>
<evidence type="ECO:0000259" key="2">
    <source>
        <dbReference type="Pfam" id="PF21854"/>
    </source>
</evidence>
<evidence type="ECO:0000313" key="5">
    <source>
        <dbReference type="Proteomes" id="UP001497382"/>
    </source>
</evidence>
<gene>
    <name evidence="4" type="ORF">LARSCL_LOCUS1093</name>
</gene>
<dbReference type="GO" id="GO:0005634">
    <property type="term" value="C:nucleus"/>
    <property type="evidence" value="ECO:0007669"/>
    <property type="project" value="InterPro"/>
</dbReference>
<feature type="region of interest" description="Disordered" evidence="1">
    <location>
        <begin position="939"/>
        <end position="962"/>
    </location>
</feature>
<dbReference type="InterPro" id="IPR053920">
    <property type="entry name" value="Treslin_STD"/>
</dbReference>
<dbReference type="PANTHER" id="PTHR21556:SF2">
    <property type="entry name" value="TRESLIN"/>
    <property type="match status" value="1"/>
</dbReference>
<dbReference type="Proteomes" id="UP001497382">
    <property type="component" value="Unassembled WGS sequence"/>
</dbReference>
<dbReference type="GO" id="GO:0006260">
    <property type="term" value="P:DNA replication"/>
    <property type="evidence" value="ECO:0007669"/>
    <property type="project" value="InterPro"/>
</dbReference>
<proteinExistence type="predicted"/>
<dbReference type="InterPro" id="IPR053919">
    <property type="entry name" value="Treslin_N"/>
</dbReference>
<dbReference type="Pfam" id="PF21855">
    <property type="entry name" value="Treslin_STD"/>
    <property type="match status" value="1"/>
</dbReference>
<feature type="region of interest" description="Disordered" evidence="1">
    <location>
        <begin position="992"/>
        <end position="1015"/>
    </location>
</feature>
<dbReference type="GO" id="GO:0033314">
    <property type="term" value="P:mitotic DNA replication checkpoint signaling"/>
    <property type="evidence" value="ECO:0007669"/>
    <property type="project" value="InterPro"/>
</dbReference>
<evidence type="ECO:0000259" key="3">
    <source>
        <dbReference type="Pfam" id="PF21855"/>
    </source>
</evidence>
<dbReference type="GO" id="GO:0030174">
    <property type="term" value="P:regulation of DNA-templated DNA replication initiation"/>
    <property type="evidence" value="ECO:0007669"/>
    <property type="project" value="TreeGrafter"/>
</dbReference>
<dbReference type="AlphaFoldDB" id="A0AAV1YUQ4"/>
<dbReference type="PANTHER" id="PTHR21556">
    <property type="entry name" value="TRESLIN"/>
    <property type="match status" value="1"/>
</dbReference>
<feature type="region of interest" description="Disordered" evidence="1">
    <location>
        <begin position="845"/>
        <end position="864"/>
    </location>
</feature>
<feature type="region of interest" description="Disordered" evidence="1">
    <location>
        <begin position="819"/>
        <end position="838"/>
    </location>
</feature>
<dbReference type="InterPro" id="IPR026153">
    <property type="entry name" value="Treslin"/>
</dbReference>
<protein>
    <recommendedName>
        <fullName evidence="6">Treslin</fullName>
    </recommendedName>
</protein>
<dbReference type="EMBL" id="CAXIEN010000006">
    <property type="protein sequence ID" value="CAL1262633.1"/>
    <property type="molecule type" value="Genomic_DNA"/>
</dbReference>
<evidence type="ECO:0008006" key="6">
    <source>
        <dbReference type="Google" id="ProtNLM"/>
    </source>
</evidence>
<organism evidence="4 5">
    <name type="scientific">Larinioides sclopetarius</name>
    <dbReference type="NCBI Taxonomy" id="280406"/>
    <lineage>
        <taxon>Eukaryota</taxon>
        <taxon>Metazoa</taxon>
        <taxon>Ecdysozoa</taxon>
        <taxon>Arthropoda</taxon>
        <taxon>Chelicerata</taxon>
        <taxon>Arachnida</taxon>
        <taxon>Araneae</taxon>
        <taxon>Araneomorphae</taxon>
        <taxon>Entelegynae</taxon>
        <taxon>Araneoidea</taxon>
        <taxon>Araneidae</taxon>
        <taxon>Larinioides</taxon>
    </lineage>
</organism>
<evidence type="ECO:0000256" key="1">
    <source>
        <dbReference type="SAM" id="MobiDB-lite"/>
    </source>
</evidence>
<sequence length="1065" mass="120963">MSSMQIVFLFDLNAYGGGLVKSIEELQEKLVSLRLTCIRILTHYSTTVSNLKWGFKFFDSRGSPTQTMCNFSFPNVSLEHFENLENEICLKFQRHFSYLEALTLSEEHSESSQGHKYFNDRTETQRTPIKLLHLALTQILCEYQWNDSIDMFSPSTRKTIHKNKRNLLFLISKCVTDSEEFEKYFGIEYISVNASKLNKLLLSQSLQQQLLHKEAIQWIWLNTCDNESYMKSFEPDVLSIIADSLRSLQCALVPLSVLSFPTCILKLTRKLKDQDLDTLVFNISCGTLVPFPSSVHQSITYPFYKNRKETANQTDLCFIENTFCFAVTVTTLPVQWNKKGKKSLQNQTNYTESPHKEEDKLTIPSSWTKLTVYFAVAKNVHLKSSHILLCVPDVSTKSSYHHKFQVLIKSLFIRNINLFVICESSCGSKFPGIFTPLSDSSAVISLLEPNVGFTNRKSINTSESLGEFDISDLKEGMKILEEDIENFELNPSNITANYELINERPNHPLKPFTMASMERWFVPTSSFCNSLSAIEDKPVCNLEVAAFHNLLQQSNNLSKKPRKKIMEDQQKLAPKAEENVEQSNNQEDYDDICKDLSYDQLVIISTETYAKALKSCGSVLHCGRKIIKMASSFFLKQSIIKYEENMKNFMTEYFLINCRKLIEKYGVNQDEESVTKAINECKLQTILALELEILFPSCGEASCVNSVSSFLGIMSFFSGATFLVKYLQNDLLESYGHKLYDLLVEIGEELCIPLKSDADSPADAFDSASPVSLTEIASSVSSATLSLISSQGTSNKSESRKLIRKRSDISITSKRRQILLPGKSPRKKKNKSTFATESIPVRYSPRLASKKRRDRYKTVESDSKSVRRNLFSQDKKIQTPRSNTVLTRTPVKKKRVYTPKSHHVLKTDFAPDTPTPKQKLSRLQRRKSQLGFHCDNDEVVRSTPSKSAKGQHSPKTDFVPNTPSYKQNLLALQRRKSHVGVTNEVTEIAESPTISKSGNVSETKNYPSCSSTQYTPESKRRLSLKLFSKALASPTARLGLKKCSKRLFDQVESQSQPGPSKRMKF</sequence>
<feature type="domain" description="Treslin N-terminal" evidence="2">
    <location>
        <begin position="30"/>
        <end position="169"/>
    </location>
</feature>
<reference evidence="4 5" key="1">
    <citation type="submission" date="2024-04" db="EMBL/GenBank/DDBJ databases">
        <authorList>
            <person name="Rising A."/>
            <person name="Reimegard J."/>
            <person name="Sonavane S."/>
            <person name="Akerstrom W."/>
            <person name="Nylinder S."/>
            <person name="Hedman E."/>
            <person name="Kallberg Y."/>
        </authorList>
    </citation>
    <scope>NUCLEOTIDE SEQUENCE [LARGE SCALE GENOMIC DNA]</scope>
</reference>
<comment type="caution">
    <text evidence="4">The sequence shown here is derived from an EMBL/GenBank/DDBJ whole genome shotgun (WGS) entry which is preliminary data.</text>
</comment>
<evidence type="ECO:0000313" key="4">
    <source>
        <dbReference type="EMBL" id="CAL1262633.1"/>
    </source>
</evidence>
<feature type="domain" description="Treslin STD" evidence="3">
    <location>
        <begin position="605"/>
        <end position="747"/>
    </location>
</feature>
<dbReference type="GO" id="GO:0010212">
    <property type="term" value="P:response to ionizing radiation"/>
    <property type="evidence" value="ECO:0007669"/>
    <property type="project" value="InterPro"/>
</dbReference>
<name>A0AAV1YUQ4_9ARAC</name>
<dbReference type="GO" id="GO:0007095">
    <property type="term" value="P:mitotic G2 DNA damage checkpoint signaling"/>
    <property type="evidence" value="ECO:0007669"/>
    <property type="project" value="TreeGrafter"/>
</dbReference>
<keyword evidence="5" id="KW-1185">Reference proteome</keyword>
<accession>A0AAV1YUQ4</accession>